<name>A0A0G0TLX5_9BACT</name>
<dbReference type="InterPro" id="IPR011009">
    <property type="entry name" value="Kinase-like_dom_sf"/>
</dbReference>
<reference evidence="3 4" key="1">
    <citation type="journal article" date="2015" name="Nature">
        <title>rRNA introns, odd ribosomes, and small enigmatic genomes across a large radiation of phyla.</title>
        <authorList>
            <person name="Brown C.T."/>
            <person name="Hug L.A."/>
            <person name="Thomas B.C."/>
            <person name="Sharon I."/>
            <person name="Castelle C.J."/>
            <person name="Singh A."/>
            <person name="Wilkins M.J."/>
            <person name="Williams K.H."/>
            <person name="Banfield J.F."/>
        </authorList>
    </citation>
    <scope>NUCLEOTIDE SEQUENCE [LARGE SCALE GENOMIC DNA]</scope>
</reference>
<gene>
    <name evidence="3" type="ORF">UU24_C0043G0009</name>
</gene>
<dbReference type="InterPro" id="IPR050154">
    <property type="entry name" value="UbiB_kinase"/>
</dbReference>
<dbReference type="SUPFAM" id="SSF56112">
    <property type="entry name" value="Protein kinase-like (PK-like)"/>
    <property type="match status" value="1"/>
</dbReference>
<proteinExistence type="inferred from homology"/>
<dbReference type="Gene3D" id="1.10.510.10">
    <property type="entry name" value="Transferase(Phosphotransferase) domain 1"/>
    <property type="match status" value="1"/>
</dbReference>
<dbReference type="Pfam" id="PF03109">
    <property type="entry name" value="ABC1"/>
    <property type="match status" value="1"/>
</dbReference>
<sequence length="301" mass="35575">MVFSFKKEVRDLNRFRQILLVLFEEGFGYLLDRTRLKREIPLKSRIKQKQAKKKTPPEVRLRLTLERLGPTFIKLGQLLSIRPDLLPKEYIKELGKLQDKVKEFPFELVEKEIKKEFGKDISGIFSSFDKKPIASASISQVHKARLKTGEIVAVKIQRPKVREIMETDIDIMFHIARTIEKYMPELRKYGLVRIVEEFSKWTNDELNFKIEARNAKRFRKNFSGSRIVRIPKIYDDYTRERIIVMEFIDGIELHNVEEIKRKKLDFDKIIKNGFDVILTSVFVHGFFHADPHPGNILVMKN</sequence>
<dbReference type="PANTHER" id="PTHR10566:SF113">
    <property type="entry name" value="PROTEIN ACTIVITY OF BC1 COMPLEX KINASE 7, CHLOROPLASTIC"/>
    <property type="match status" value="1"/>
</dbReference>
<dbReference type="CDD" id="cd05121">
    <property type="entry name" value="ABC1_ADCK3-like"/>
    <property type="match status" value="1"/>
</dbReference>
<protein>
    <submittedName>
        <fullName evidence="3">Ubiquinone biosynthesis protein UbiB</fullName>
    </submittedName>
</protein>
<evidence type="ECO:0000259" key="2">
    <source>
        <dbReference type="Pfam" id="PF03109"/>
    </source>
</evidence>
<evidence type="ECO:0000313" key="4">
    <source>
        <dbReference type="Proteomes" id="UP000034749"/>
    </source>
</evidence>
<feature type="non-terminal residue" evidence="3">
    <location>
        <position position="301"/>
    </location>
</feature>
<accession>A0A0G0TLX5</accession>
<comment type="similarity">
    <text evidence="1">Belongs to the protein kinase superfamily. ADCK protein kinase family.</text>
</comment>
<organism evidence="3 4">
    <name type="scientific">Candidatus Nomurabacteria bacterium GW2011_GWA2_40_9</name>
    <dbReference type="NCBI Taxonomy" id="1618734"/>
    <lineage>
        <taxon>Bacteria</taxon>
        <taxon>Candidatus Nomuraibacteriota</taxon>
    </lineage>
</organism>
<keyword evidence="3" id="KW-0830">Ubiquinone</keyword>
<feature type="domain" description="ABC1 atypical kinase-like" evidence="2">
    <location>
        <begin position="96"/>
        <end position="300"/>
    </location>
</feature>
<dbReference type="InterPro" id="IPR004147">
    <property type="entry name" value="ABC1_dom"/>
</dbReference>
<dbReference type="PANTHER" id="PTHR10566">
    <property type="entry name" value="CHAPERONE-ACTIVITY OF BC1 COMPLEX CABC1 -RELATED"/>
    <property type="match status" value="1"/>
</dbReference>
<dbReference type="AlphaFoldDB" id="A0A0G0TLX5"/>
<evidence type="ECO:0000256" key="1">
    <source>
        <dbReference type="ARBA" id="ARBA00009670"/>
    </source>
</evidence>
<evidence type="ECO:0000313" key="3">
    <source>
        <dbReference type="EMBL" id="KKR78018.1"/>
    </source>
</evidence>
<dbReference type="EMBL" id="LBZW01000043">
    <property type="protein sequence ID" value="KKR78018.1"/>
    <property type="molecule type" value="Genomic_DNA"/>
</dbReference>
<dbReference type="Proteomes" id="UP000034749">
    <property type="component" value="Unassembled WGS sequence"/>
</dbReference>
<comment type="caution">
    <text evidence="3">The sequence shown here is derived from an EMBL/GenBank/DDBJ whole genome shotgun (WGS) entry which is preliminary data.</text>
</comment>